<dbReference type="EMBL" id="JACDXJ010000001">
    <property type="protein sequence ID" value="MBA1155962.1"/>
    <property type="molecule type" value="Genomic_DNA"/>
</dbReference>
<dbReference type="InterPro" id="IPR030395">
    <property type="entry name" value="GP_PDE_dom"/>
</dbReference>
<protein>
    <submittedName>
        <fullName evidence="2">Glycerophosphodiester phosphodiesterase</fullName>
    </submittedName>
</protein>
<evidence type="ECO:0000313" key="2">
    <source>
        <dbReference type="EMBL" id="MBA1155962.1"/>
    </source>
</evidence>
<comment type="caution">
    <text evidence="2">The sequence shown here is derived from an EMBL/GenBank/DDBJ whole genome shotgun (WGS) entry which is preliminary data.</text>
</comment>
<dbReference type="AlphaFoldDB" id="A0A838BMC8"/>
<dbReference type="PANTHER" id="PTHR46211">
    <property type="entry name" value="GLYCEROPHOSPHORYL DIESTER PHOSPHODIESTERASE"/>
    <property type="match status" value="1"/>
</dbReference>
<dbReference type="Gene3D" id="3.20.20.190">
    <property type="entry name" value="Phosphatidylinositol (PI) phosphodiesterase"/>
    <property type="match status" value="1"/>
</dbReference>
<dbReference type="SUPFAM" id="SSF51695">
    <property type="entry name" value="PLC-like phosphodiesterases"/>
    <property type="match status" value="1"/>
</dbReference>
<dbReference type="GO" id="GO:0006629">
    <property type="term" value="P:lipid metabolic process"/>
    <property type="evidence" value="ECO:0007669"/>
    <property type="project" value="InterPro"/>
</dbReference>
<accession>A0A838BMC8</accession>
<keyword evidence="3" id="KW-1185">Reference proteome</keyword>
<dbReference type="InterPro" id="IPR017946">
    <property type="entry name" value="PLC-like_Pdiesterase_TIM-brl"/>
</dbReference>
<dbReference type="Proteomes" id="UP000572984">
    <property type="component" value="Unassembled WGS sequence"/>
</dbReference>
<dbReference type="PROSITE" id="PS51704">
    <property type="entry name" value="GP_PDE"/>
    <property type="match status" value="1"/>
</dbReference>
<gene>
    <name evidence="2" type="ORF">H0S73_07450</name>
</gene>
<dbReference type="CDD" id="cd08565">
    <property type="entry name" value="GDPD_pAtGDE_like"/>
    <property type="match status" value="1"/>
</dbReference>
<sequence length="248" mass="27405">MVMIIGHRGARNLWPENSLEGFRRLTELDVEGVEFDVHLTADGKLAVIHDPTLERTTMGSGSVGARTLAELQATPLRDCQEGVPSLAQVLELLGNSSLELHIELKTDAVGTAYKGMEAKVVEAVRRHGLETRAILTCFMLEVLETVRNVDPTLPVLASVDRRSCEMLGGLDRAIERLKAIPGIYVAVEKSLLIHTTERFTEAFGADRLGTWVPNDDGDLRYWLGQPVRQITTDRPDLALRIRSDLQSA</sequence>
<name>A0A838BMC8_9HYPH</name>
<evidence type="ECO:0000259" key="1">
    <source>
        <dbReference type="PROSITE" id="PS51704"/>
    </source>
</evidence>
<feature type="domain" description="GP-PDE" evidence="1">
    <location>
        <begin position="2"/>
        <end position="242"/>
    </location>
</feature>
<dbReference type="PANTHER" id="PTHR46211:SF14">
    <property type="entry name" value="GLYCEROPHOSPHODIESTER PHOSPHODIESTERASE"/>
    <property type="match status" value="1"/>
</dbReference>
<reference evidence="2 3" key="1">
    <citation type="submission" date="2020-07" db="EMBL/GenBank/DDBJ databases">
        <title>Draft genome and description of Microvirga mediterraneensis Marseille-Q2068 sp. nov.</title>
        <authorList>
            <person name="Boxberger M."/>
        </authorList>
    </citation>
    <scope>NUCLEOTIDE SEQUENCE [LARGE SCALE GENOMIC DNA]</scope>
    <source>
        <strain evidence="2 3">Marseille-Q2068</strain>
    </source>
</reference>
<evidence type="ECO:0000313" key="3">
    <source>
        <dbReference type="Proteomes" id="UP000572984"/>
    </source>
</evidence>
<proteinExistence type="predicted"/>
<dbReference type="GO" id="GO:0008081">
    <property type="term" value="F:phosphoric diester hydrolase activity"/>
    <property type="evidence" value="ECO:0007669"/>
    <property type="project" value="InterPro"/>
</dbReference>
<dbReference type="Pfam" id="PF03009">
    <property type="entry name" value="GDPD"/>
    <property type="match status" value="1"/>
</dbReference>
<organism evidence="2 3">
    <name type="scientific">Microvirga mediterraneensis</name>
    <dbReference type="NCBI Taxonomy" id="2754695"/>
    <lineage>
        <taxon>Bacteria</taxon>
        <taxon>Pseudomonadati</taxon>
        <taxon>Pseudomonadota</taxon>
        <taxon>Alphaproteobacteria</taxon>
        <taxon>Hyphomicrobiales</taxon>
        <taxon>Methylobacteriaceae</taxon>
        <taxon>Microvirga</taxon>
    </lineage>
</organism>
<dbReference type="RefSeq" id="WP_181051554.1">
    <property type="nucleotide sequence ID" value="NZ_JACDXJ010000001.1"/>
</dbReference>